<name>A0A163BV64_DIDRA</name>
<evidence type="ECO:0000256" key="6">
    <source>
        <dbReference type="ARBA" id="ARBA00022801"/>
    </source>
</evidence>
<keyword evidence="8" id="KW-1133">Transmembrane helix</keyword>
<sequence length="574" mass="62649">METSMSPSTDLVMATPASNDLQTWPEPVDTPGILPRHLIRDASSRVPLLEILHRLLYRLRPNTHSDLDKVLAVIALYSAAVPVYKYLKEFAIWAFTVQITIPEHDPAAKDVLAWMSSEVIQNRRSRSAMIVTEGSQQDEMNHGRRLMIGPSGRVGNRNMQAVVDNEVSCLPPIGTRIFWVGLRPYLFDRVGGTKESKFSGPNGSSSLDTSGRLQNALVITTLGWNLEPLRNFVVKCHAWKKANMTGTTTVYFAGGSQYDYGGGQWQSVSKPVRKLDTIDMEDSVKLDLVRDAEYYYSEQSKQFFADCGIPYRRGYLFHGPPGTGKTSFSAALAGHLGCDIYHINLAANDITDGKLHNLFLGLPQKCVVVIEDIDSAGIGREVTPELKRVAADVDLAEQLMGAQWRGTTSHHAQHGQKGGSLITLSGLLNAIDGNASQEGRLLILTSNNPDALDAALTRPGRVDKRVYFGNMSKSAGKSIFMRLIGRSALAHDAVFSMAYIEQCAAEFAGKVPAHTFTPAQVQNFLQGCRGDPIKALAEIDAWVADNRPTAAGTSSSPVSNATMVEAEEGEVETL</sequence>
<dbReference type="InterPro" id="IPR027417">
    <property type="entry name" value="P-loop_NTPase"/>
</dbReference>
<feature type="compositionally biased region" description="Acidic residues" evidence="12">
    <location>
        <begin position="565"/>
        <end position="574"/>
    </location>
</feature>
<evidence type="ECO:0000256" key="12">
    <source>
        <dbReference type="SAM" id="MobiDB-lite"/>
    </source>
</evidence>
<keyword evidence="14" id="KW-1185">Reference proteome</keyword>
<protein>
    <submittedName>
        <fullName evidence="13">ATP binding</fullName>
    </submittedName>
</protein>
<evidence type="ECO:0000256" key="11">
    <source>
        <dbReference type="ARBA" id="ARBA00048778"/>
    </source>
</evidence>
<dbReference type="Pfam" id="PF00004">
    <property type="entry name" value="AAA"/>
    <property type="match status" value="2"/>
</dbReference>
<evidence type="ECO:0000256" key="3">
    <source>
        <dbReference type="ARBA" id="ARBA00022692"/>
    </source>
</evidence>
<comment type="similarity">
    <text evidence="2">Belongs to the AAA ATPase family. BCS1 subfamily.</text>
</comment>
<organism evidence="13 14">
    <name type="scientific">Didymella rabiei</name>
    <name type="common">Chickpea ascochyta blight fungus</name>
    <name type="synonym">Mycosphaerella rabiei</name>
    <dbReference type="NCBI Taxonomy" id="5454"/>
    <lineage>
        <taxon>Eukaryota</taxon>
        <taxon>Fungi</taxon>
        <taxon>Dikarya</taxon>
        <taxon>Ascomycota</taxon>
        <taxon>Pezizomycotina</taxon>
        <taxon>Dothideomycetes</taxon>
        <taxon>Pleosporomycetidae</taxon>
        <taxon>Pleosporales</taxon>
        <taxon>Pleosporineae</taxon>
        <taxon>Didymellaceae</taxon>
        <taxon>Ascochyta</taxon>
    </lineage>
</organism>
<dbReference type="SUPFAM" id="SSF52540">
    <property type="entry name" value="P-loop containing nucleoside triphosphate hydrolases"/>
    <property type="match status" value="1"/>
</dbReference>
<reference evidence="13 14" key="1">
    <citation type="journal article" date="2016" name="Sci. Rep.">
        <title>Draft genome sequencing and secretome analysis of fungal phytopathogen Ascochyta rabiei provides insight into the necrotrophic effector repertoire.</title>
        <authorList>
            <person name="Verma S."/>
            <person name="Gazara R.K."/>
            <person name="Nizam S."/>
            <person name="Parween S."/>
            <person name="Chattopadhyay D."/>
            <person name="Verma P.K."/>
        </authorList>
    </citation>
    <scope>NUCLEOTIDE SEQUENCE [LARGE SCALE GENOMIC DNA]</scope>
    <source>
        <strain evidence="13 14">ArDII</strain>
    </source>
</reference>
<dbReference type="InterPro" id="IPR003960">
    <property type="entry name" value="ATPase_AAA_CS"/>
</dbReference>
<evidence type="ECO:0000256" key="4">
    <source>
        <dbReference type="ARBA" id="ARBA00022741"/>
    </source>
</evidence>
<gene>
    <name evidence="13" type="ORF">ST47_g6822</name>
</gene>
<proteinExistence type="inferred from homology"/>
<keyword evidence="3" id="KW-0812">Transmembrane</keyword>
<comment type="caution">
    <text evidence="13">The sequence shown here is derived from an EMBL/GenBank/DDBJ whole genome shotgun (WGS) entry which is preliminary data.</text>
</comment>
<feature type="compositionally biased region" description="Polar residues" evidence="12">
    <location>
        <begin position="551"/>
        <end position="562"/>
    </location>
</feature>
<evidence type="ECO:0000256" key="10">
    <source>
        <dbReference type="ARBA" id="ARBA00023136"/>
    </source>
</evidence>
<dbReference type="InterPro" id="IPR057495">
    <property type="entry name" value="AAA_lid_BCS1"/>
</dbReference>
<keyword evidence="9" id="KW-0496">Mitochondrion</keyword>
<evidence type="ECO:0000256" key="5">
    <source>
        <dbReference type="ARBA" id="ARBA00022792"/>
    </source>
</evidence>
<dbReference type="InterPro" id="IPR003593">
    <property type="entry name" value="AAA+_ATPase"/>
</dbReference>
<dbReference type="PANTHER" id="PTHR23070">
    <property type="entry name" value="BCS1 AAA-TYPE ATPASE"/>
    <property type="match status" value="1"/>
</dbReference>
<feature type="region of interest" description="Disordered" evidence="12">
    <location>
        <begin position="548"/>
        <end position="574"/>
    </location>
</feature>
<dbReference type="Gene3D" id="3.40.50.300">
    <property type="entry name" value="P-loop containing nucleotide triphosphate hydrolases"/>
    <property type="match status" value="1"/>
</dbReference>
<dbReference type="Pfam" id="PF25426">
    <property type="entry name" value="AAA_lid_BCS1"/>
    <property type="match status" value="1"/>
</dbReference>
<keyword evidence="5" id="KW-0999">Mitochondrion inner membrane</keyword>
<dbReference type="InterPro" id="IPR003959">
    <property type="entry name" value="ATPase_AAA_core"/>
</dbReference>
<dbReference type="AlphaFoldDB" id="A0A163BV64"/>
<dbReference type="GO" id="GO:0016887">
    <property type="term" value="F:ATP hydrolysis activity"/>
    <property type="evidence" value="ECO:0007669"/>
    <property type="project" value="InterPro"/>
</dbReference>
<dbReference type="Pfam" id="PF08740">
    <property type="entry name" value="BCS1_N"/>
    <property type="match status" value="1"/>
</dbReference>
<accession>A0A163BV64</accession>
<keyword evidence="6" id="KW-0378">Hydrolase</keyword>
<evidence type="ECO:0000313" key="14">
    <source>
        <dbReference type="Proteomes" id="UP000076837"/>
    </source>
</evidence>
<dbReference type="EMBL" id="JYNV01000227">
    <property type="protein sequence ID" value="KZM22020.1"/>
    <property type="molecule type" value="Genomic_DNA"/>
</dbReference>
<keyword evidence="10" id="KW-0472">Membrane</keyword>
<dbReference type="OrthoDB" id="10251412at2759"/>
<dbReference type="STRING" id="5454.A0A163BV64"/>
<evidence type="ECO:0000256" key="9">
    <source>
        <dbReference type="ARBA" id="ARBA00023128"/>
    </source>
</evidence>
<evidence type="ECO:0000256" key="2">
    <source>
        <dbReference type="ARBA" id="ARBA00007448"/>
    </source>
</evidence>
<evidence type="ECO:0000313" key="13">
    <source>
        <dbReference type="EMBL" id="KZM22020.1"/>
    </source>
</evidence>
<dbReference type="InterPro" id="IPR014851">
    <property type="entry name" value="BCS1_N"/>
</dbReference>
<dbReference type="GO" id="GO:0005524">
    <property type="term" value="F:ATP binding"/>
    <property type="evidence" value="ECO:0007669"/>
    <property type="project" value="UniProtKB-KW"/>
</dbReference>
<keyword evidence="4" id="KW-0547">Nucleotide-binding</keyword>
<dbReference type="SMART" id="SM00382">
    <property type="entry name" value="AAA"/>
    <property type="match status" value="1"/>
</dbReference>
<dbReference type="InterPro" id="IPR050747">
    <property type="entry name" value="Mitochondrial_chaperone_BCS1"/>
</dbReference>
<dbReference type="GO" id="GO:0005743">
    <property type="term" value="C:mitochondrial inner membrane"/>
    <property type="evidence" value="ECO:0007669"/>
    <property type="project" value="UniProtKB-SubCell"/>
</dbReference>
<comment type="catalytic activity">
    <reaction evidence="11">
        <text>ATP + H2O = ADP + phosphate + H(+)</text>
        <dbReference type="Rhea" id="RHEA:13065"/>
        <dbReference type="ChEBI" id="CHEBI:15377"/>
        <dbReference type="ChEBI" id="CHEBI:15378"/>
        <dbReference type="ChEBI" id="CHEBI:30616"/>
        <dbReference type="ChEBI" id="CHEBI:43474"/>
        <dbReference type="ChEBI" id="CHEBI:456216"/>
    </reaction>
    <physiologicalReaction direction="left-to-right" evidence="11">
        <dbReference type="Rhea" id="RHEA:13066"/>
    </physiologicalReaction>
</comment>
<evidence type="ECO:0000256" key="8">
    <source>
        <dbReference type="ARBA" id="ARBA00022989"/>
    </source>
</evidence>
<dbReference type="PROSITE" id="PS00674">
    <property type="entry name" value="AAA"/>
    <property type="match status" value="1"/>
</dbReference>
<keyword evidence="7" id="KW-0067">ATP-binding</keyword>
<dbReference type="SMART" id="SM01024">
    <property type="entry name" value="BCS1_N"/>
    <property type="match status" value="1"/>
</dbReference>
<evidence type="ECO:0000256" key="1">
    <source>
        <dbReference type="ARBA" id="ARBA00004434"/>
    </source>
</evidence>
<dbReference type="Proteomes" id="UP000076837">
    <property type="component" value="Unassembled WGS sequence"/>
</dbReference>
<evidence type="ECO:0000256" key="7">
    <source>
        <dbReference type="ARBA" id="ARBA00022840"/>
    </source>
</evidence>
<comment type="subcellular location">
    <subcellularLocation>
        <location evidence="1">Mitochondrion inner membrane</location>
        <topology evidence="1">Single-pass membrane protein</topology>
    </subcellularLocation>
</comment>